<evidence type="ECO:0000259" key="9">
    <source>
        <dbReference type="SMART" id="SM00906"/>
    </source>
</evidence>
<evidence type="ECO:0000256" key="2">
    <source>
        <dbReference type="ARBA" id="ARBA00022723"/>
    </source>
</evidence>
<feature type="region of interest" description="Disordered" evidence="8">
    <location>
        <begin position="66"/>
        <end position="93"/>
    </location>
</feature>
<keyword evidence="6" id="KW-0804">Transcription</keyword>
<dbReference type="OrthoDB" id="189997at2759"/>
<keyword evidence="2" id="KW-0479">Metal-binding</keyword>
<organism evidence="10 11">
    <name type="scientific">Fusarium beomiforme</name>
    <dbReference type="NCBI Taxonomy" id="44412"/>
    <lineage>
        <taxon>Eukaryota</taxon>
        <taxon>Fungi</taxon>
        <taxon>Dikarya</taxon>
        <taxon>Ascomycota</taxon>
        <taxon>Pezizomycotina</taxon>
        <taxon>Sordariomycetes</taxon>
        <taxon>Hypocreomycetidae</taxon>
        <taxon>Hypocreales</taxon>
        <taxon>Nectriaceae</taxon>
        <taxon>Fusarium</taxon>
        <taxon>Fusarium burgessii species complex</taxon>
    </lineage>
</organism>
<dbReference type="SUPFAM" id="SSF57701">
    <property type="entry name" value="Zn2/Cys6 DNA-binding domain"/>
    <property type="match status" value="1"/>
</dbReference>
<dbReference type="GO" id="GO:0043565">
    <property type="term" value="F:sequence-specific DNA binding"/>
    <property type="evidence" value="ECO:0007669"/>
    <property type="project" value="TreeGrafter"/>
</dbReference>
<feature type="domain" description="Xylanolytic transcriptional activator regulatory" evidence="9">
    <location>
        <begin position="287"/>
        <end position="362"/>
    </location>
</feature>
<keyword evidence="11" id="KW-1185">Reference proteome</keyword>
<dbReference type="InterPro" id="IPR001138">
    <property type="entry name" value="Zn2Cys6_DnaBD"/>
</dbReference>
<proteinExistence type="predicted"/>
<evidence type="ECO:0000256" key="5">
    <source>
        <dbReference type="ARBA" id="ARBA00023125"/>
    </source>
</evidence>
<comment type="caution">
    <text evidence="10">The sequence shown here is derived from an EMBL/GenBank/DDBJ whole genome shotgun (WGS) entry which is preliminary data.</text>
</comment>
<keyword evidence="7" id="KW-0539">Nucleus</keyword>
<dbReference type="Pfam" id="PF04082">
    <property type="entry name" value="Fungal_trans"/>
    <property type="match status" value="1"/>
</dbReference>
<evidence type="ECO:0000256" key="6">
    <source>
        <dbReference type="ARBA" id="ARBA00023163"/>
    </source>
</evidence>
<dbReference type="GO" id="GO:0000981">
    <property type="term" value="F:DNA-binding transcription factor activity, RNA polymerase II-specific"/>
    <property type="evidence" value="ECO:0007669"/>
    <property type="project" value="InterPro"/>
</dbReference>
<dbReference type="AlphaFoldDB" id="A0A9P5A4T9"/>
<dbReference type="GO" id="GO:0006351">
    <property type="term" value="P:DNA-templated transcription"/>
    <property type="evidence" value="ECO:0007669"/>
    <property type="project" value="InterPro"/>
</dbReference>
<comment type="subcellular location">
    <subcellularLocation>
        <location evidence="1">Nucleus</location>
    </subcellularLocation>
</comment>
<dbReference type="InterPro" id="IPR052202">
    <property type="entry name" value="Yeast_MetPath_Reg"/>
</dbReference>
<dbReference type="CDD" id="cd00067">
    <property type="entry name" value="GAL4"/>
    <property type="match status" value="1"/>
</dbReference>
<evidence type="ECO:0000256" key="7">
    <source>
        <dbReference type="ARBA" id="ARBA00023242"/>
    </source>
</evidence>
<reference evidence="10" key="1">
    <citation type="journal article" date="2017" name="Mycologia">
        <title>Fusarium algeriense, sp. nov., a novel toxigenic crown rot pathogen of durum wheat from Algeria is nested in the Fusarium burgessii species complex.</title>
        <authorList>
            <person name="Laraba I."/>
            <person name="Keddad A."/>
            <person name="Boureghda H."/>
            <person name="Abdallah N."/>
            <person name="Vaughan M.M."/>
            <person name="Proctor R.H."/>
            <person name="Busman M."/>
            <person name="O'Donnell K."/>
        </authorList>
    </citation>
    <scope>NUCLEOTIDE SEQUENCE</scope>
    <source>
        <strain evidence="10">NRRL 25174</strain>
    </source>
</reference>
<evidence type="ECO:0000313" key="11">
    <source>
        <dbReference type="Proteomes" id="UP000730481"/>
    </source>
</evidence>
<gene>
    <name evidence="10" type="ORF">FBEOM_13957</name>
</gene>
<keyword evidence="3" id="KW-0862">Zinc</keyword>
<feature type="compositionally biased region" description="Low complexity" evidence="8">
    <location>
        <begin position="75"/>
        <end position="87"/>
    </location>
</feature>
<evidence type="ECO:0000256" key="8">
    <source>
        <dbReference type="SAM" id="MobiDB-lite"/>
    </source>
</evidence>
<name>A0A9P5A4T9_9HYPO</name>
<evidence type="ECO:0000256" key="4">
    <source>
        <dbReference type="ARBA" id="ARBA00023015"/>
    </source>
</evidence>
<dbReference type="SMART" id="SM00906">
    <property type="entry name" value="Fungal_trans"/>
    <property type="match status" value="1"/>
</dbReference>
<dbReference type="GO" id="GO:0045944">
    <property type="term" value="P:positive regulation of transcription by RNA polymerase II"/>
    <property type="evidence" value="ECO:0007669"/>
    <property type="project" value="TreeGrafter"/>
</dbReference>
<dbReference type="InterPro" id="IPR036864">
    <property type="entry name" value="Zn2-C6_fun-type_DNA-bd_sf"/>
</dbReference>
<dbReference type="CDD" id="cd12148">
    <property type="entry name" value="fungal_TF_MHR"/>
    <property type="match status" value="1"/>
</dbReference>
<accession>A0A9P5A4T9</accession>
<reference evidence="10" key="2">
    <citation type="submission" date="2020-02" db="EMBL/GenBank/DDBJ databases">
        <title>Identification and distribution of gene clusters putatively required for synthesis of sphingolipid metabolism inhibitors in phylogenetically diverse species of the filamentous fungus Fusarium.</title>
        <authorList>
            <person name="Kim H.-S."/>
            <person name="Busman M."/>
            <person name="Brown D.W."/>
            <person name="Divon H."/>
            <person name="Uhlig S."/>
            <person name="Proctor R.H."/>
        </authorList>
    </citation>
    <scope>NUCLEOTIDE SEQUENCE</scope>
    <source>
        <strain evidence="10">NRRL 25174</strain>
    </source>
</reference>
<dbReference type="PANTHER" id="PTHR47782">
    <property type="entry name" value="ZN(II)2CYS6 TRANSCRIPTION FACTOR (EUROFUNG)-RELATED"/>
    <property type="match status" value="1"/>
</dbReference>
<sequence>MPEVIKSRPARGSAQRCDEQIPSCSNCRRSGLGCFVEDPITKRHQPRNYLETLEQRVVLLEEQLKEARARATNEPSPSSNSQPSSISDGASATATDERFELDDLSSMIGTLSLNAAGAEPSYLGASSAFAFARFMKPSIRQAVESLPPELSSISRSQVHCDTSYPPEPCPLPDYQTAVKLSNAYFQNIHPQYPFLHEPTFRLWETVLENPFEAMSSLGYDPVPLYFLNMVYAIGALLKPALGYSAEQLYVSAMLYIDEIICNDNLECIQAILCSAVYSLRSSKGTSHWKLGGQALRHCVNLGYHRNQKRLRSTLNPLQKELQKRAFWSAYTMECSAAVMLGRPLSLHYQEIDAEFPLDIKESQLSSTGIYGNPRSSSTDPPTMMTHAIHGFRIRALIGRIQTTLYSDSTLRDATIRQALVEHLSDELEVWYNTRPPPMIPPDGGALAFFVSADWYEANYNYAILQLFRPQITDTNNMASNEIFLKCLYTSKQTCHIFRRQYFGKPMSYTWSALHELFLAGLTYLYCLWMSPAAREVSRHDEISNTCTDCTMVLVILAERWPEAAPFRNIFEVLANRTMTMMTDSLQGKEVMPVAIGRKQETYPEGLSQWMAGMSDTGITTGVDWLLSELIDEFPAPE</sequence>
<dbReference type="Gene3D" id="4.10.240.10">
    <property type="entry name" value="Zn(2)-C6 fungal-type DNA-binding domain"/>
    <property type="match status" value="1"/>
</dbReference>
<keyword evidence="4" id="KW-0805">Transcription regulation</keyword>
<evidence type="ECO:0000313" key="10">
    <source>
        <dbReference type="EMBL" id="KAF4332237.1"/>
    </source>
</evidence>
<protein>
    <submittedName>
        <fullName evidence="10">Positive regulator of purine utilization</fullName>
    </submittedName>
</protein>
<dbReference type="GO" id="GO:0008270">
    <property type="term" value="F:zinc ion binding"/>
    <property type="evidence" value="ECO:0007669"/>
    <property type="project" value="InterPro"/>
</dbReference>
<dbReference type="Proteomes" id="UP000730481">
    <property type="component" value="Unassembled WGS sequence"/>
</dbReference>
<evidence type="ECO:0000256" key="3">
    <source>
        <dbReference type="ARBA" id="ARBA00022833"/>
    </source>
</evidence>
<dbReference type="PANTHER" id="PTHR47782:SF12">
    <property type="entry name" value="ZN(II)2CYS6 TRANSCRIPTION FACTOR (EUROFUNG)"/>
    <property type="match status" value="1"/>
</dbReference>
<dbReference type="GO" id="GO:0005634">
    <property type="term" value="C:nucleus"/>
    <property type="evidence" value="ECO:0007669"/>
    <property type="project" value="UniProtKB-SubCell"/>
</dbReference>
<dbReference type="InterPro" id="IPR007219">
    <property type="entry name" value="XnlR_reg_dom"/>
</dbReference>
<evidence type="ECO:0000256" key="1">
    <source>
        <dbReference type="ARBA" id="ARBA00004123"/>
    </source>
</evidence>
<keyword evidence="5" id="KW-0238">DNA-binding</keyword>
<dbReference type="EMBL" id="PVQB02001124">
    <property type="protein sequence ID" value="KAF4332237.1"/>
    <property type="molecule type" value="Genomic_DNA"/>
</dbReference>